<dbReference type="PROSITE" id="PS51833">
    <property type="entry name" value="HDOD"/>
    <property type="match status" value="1"/>
</dbReference>
<dbReference type="Gene3D" id="1.10.3210.10">
    <property type="entry name" value="Hypothetical protein af1432"/>
    <property type="match status" value="1"/>
</dbReference>
<evidence type="ECO:0000313" key="2">
    <source>
        <dbReference type="EMBL" id="MBF1163598.1"/>
    </source>
</evidence>
<dbReference type="PANTHER" id="PTHR33525">
    <property type="match status" value="1"/>
</dbReference>
<proteinExistence type="predicted"/>
<dbReference type="InterPro" id="IPR052340">
    <property type="entry name" value="RNase_Y/CdgJ"/>
</dbReference>
<dbReference type="Proteomes" id="UP000718593">
    <property type="component" value="Unassembled WGS sequence"/>
</dbReference>
<gene>
    <name evidence="2" type="ORF">HXL68_01010</name>
</gene>
<reference evidence="2" key="1">
    <citation type="submission" date="2020-04" db="EMBL/GenBank/DDBJ databases">
        <title>Deep metagenomics examines the oral microbiome during advanced dental caries in children, revealing novel taxa and co-occurrences with host molecules.</title>
        <authorList>
            <person name="Baker J.L."/>
            <person name="Morton J.T."/>
            <person name="Dinis M."/>
            <person name="Alvarez R."/>
            <person name="Tran N.C."/>
            <person name="Knight R."/>
            <person name="Edlund A."/>
        </authorList>
    </citation>
    <scope>NUCLEOTIDE SEQUENCE</scope>
    <source>
        <strain evidence="2">JCVI_32_bin.24</strain>
    </source>
</reference>
<organism evidence="2 3">
    <name type="scientific">Dechloromonas agitata</name>
    <dbReference type="NCBI Taxonomy" id="73030"/>
    <lineage>
        <taxon>Bacteria</taxon>
        <taxon>Pseudomonadati</taxon>
        <taxon>Pseudomonadota</taxon>
        <taxon>Betaproteobacteria</taxon>
        <taxon>Rhodocyclales</taxon>
        <taxon>Azonexaceae</taxon>
        <taxon>Dechloromonas</taxon>
    </lineage>
</organism>
<evidence type="ECO:0000313" key="3">
    <source>
        <dbReference type="Proteomes" id="UP000718593"/>
    </source>
</evidence>
<evidence type="ECO:0000259" key="1">
    <source>
        <dbReference type="PROSITE" id="PS51833"/>
    </source>
</evidence>
<accession>A0A930BNZ2</accession>
<dbReference type="SUPFAM" id="SSF109604">
    <property type="entry name" value="HD-domain/PDEase-like"/>
    <property type="match status" value="1"/>
</dbReference>
<dbReference type="AlphaFoldDB" id="A0A930BNZ2"/>
<feature type="domain" description="HDOD" evidence="1">
    <location>
        <begin position="32"/>
        <end position="226"/>
    </location>
</feature>
<dbReference type="Pfam" id="PF08668">
    <property type="entry name" value="HDOD"/>
    <property type="match status" value="1"/>
</dbReference>
<dbReference type="EMBL" id="JABZMI010000006">
    <property type="protein sequence ID" value="MBF1163598.1"/>
    <property type="molecule type" value="Genomic_DNA"/>
</dbReference>
<comment type="caution">
    <text evidence="2">The sequence shown here is derived from an EMBL/GenBank/DDBJ whole genome shotgun (WGS) entry which is preliminary data.</text>
</comment>
<name>A0A930BNZ2_9RHOO</name>
<dbReference type="PANTHER" id="PTHR33525:SF6">
    <property type="entry name" value="HDOD DOMAIN-CONTAINING PROTEIN"/>
    <property type="match status" value="1"/>
</dbReference>
<sequence length="296" mass="32586">MDTRHSPASHKEKPAADAVENRMKIAVRDIGIPPRPTILSQIEQEAAKDEPDFLHLARLLCQDVGLSAGIIKVANSPFFSFRKKIPTVQEALLVLGLKLVVNTIAGLALRQTFQHVPNMERFWDASAATAETSAMLVREIGGDLGLRPADAHTFALFRDCGIPMLMIPFPEYREILASANQEASRPFTAVEDEAIGLNHALVGAELAEDWLLQRDTCLAIRHHHDRAVLDGEHDVSLRARRLIAIAQLAEYLIQQRTAQSQTSEWQKLGSACLACLDLREDDLPALAEACLPPTAT</sequence>
<dbReference type="InterPro" id="IPR013976">
    <property type="entry name" value="HDOD"/>
</dbReference>
<protein>
    <submittedName>
        <fullName evidence="2">HDOD domain-containing protein</fullName>
    </submittedName>
</protein>